<reference evidence="2" key="1">
    <citation type="journal article" date="2006" name="Plant Cell">
        <title>Independent ancient polyploidy events in the sister families Brassicaceae and Cleomaceae.</title>
        <authorList>
            <person name="Schranz M.E."/>
            <person name="Mitchell-Olds T."/>
        </authorList>
    </citation>
    <scope>NUCLEOTIDE SEQUENCE</scope>
</reference>
<evidence type="ECO:0000313" key="2">
    <source>
        <dbReference type="EMBL" id="ABD96898.1"/>
    </source>
</evidence>
<organism evidence="2">
    <name type="scientific">Tarenaya spinosa</name>
    <dbReference type="NCBI Taxonomy" id="228870"/>
    <lineage>
        <taxon>Eukaryota</taxon>
        <taxon>Viridiplantae</taxon>
        <taxon>Streptophyta</taxon>
        <taxon>Embryophyta</taxon>
        <taxon>Tracheophyta</taxon>
        <taxon>Spermatophyta</taxon>
        <taxon>Magnoliopsida</taxon>
        <taxon>eudicotyledons</taxon>
        <taxon>Gunneridae</taxon>
        <taxon>Pentapetalae</taxon>
        <taxon>rosids</taxon>
        <taxon>malvids</taxon>
        <taxon>Brassicales</taxon>
        <taxon>Cleomaceae</taxon>
        <taxon>New World clade</taxon>
        <taxon>Tarenaya</taxon>
    </lineage>
</organism>
<name>Q1KUT8_9ROSI</name>
<evidence type="ECO:0000256" key="1">
    <source>
        <dbReference type="SAM" id="MobiDB-lite"/>
    </source>
</evidence>
<dbReference type="EMBL" id="DQ415921">
    <property type="protein sequence ID" value="ABD96898.1"/>
    <property type="molecule type" value="Genomic_DNA"/>
</dbReference>
<accession>Q1KUT8</accession>
<protein>
    <submittedName>
        <fullName evidence="2">Uncharacterized protein</fullName>
    </submittedName>
</protein>
<dbReference type="AlphaFoldDB" id="Q1KUT8"/>
<dbReference type="PANTHER" id="PTHR37760:SF1">
    <property type="entry name" value="CHAPERONE"/>
    <property type="match status" value="1"/>
</dbReference>
<proteinExistence type="predicted"/>
<dbReference type="PANTHER" id="PTHR37760">
    <property type="entry name" value="CHAPERONE"/>
    <property type="match status" value="1"/>
</dbReference>
<sequence length="105" mass="11655">MERNCWFRGGNSDSDSRRHNRCSPKVDAFIAASERRSLGMCGKCSNLKMVACGRCKGTGSIESGGPFGFEFDLIRESSERKPVTWSNCQAKGCFPCPKRSKCLIH</sequence>
<feature type="region of interest" description="Disordered" evidence="1">
    <location>
        <begin position="1"/>
        <end position="21"/>
    </location>
</feature>